<sequence length="132" mass="15376">MKLYNKKFFEELEKKAQISEIKRSHFLMHDSHNSPVQRFFMVMLKDSFAAPHYHPLNHQWELVQVIEGAVEFVFYDEQGNAKSSEKIGPSHESQFIEIDAKEIHSLKCLSERAVLIEIKEGPFDSENAKVVI</sequence>
<dbReference type="EMBL" id="CP022356">
    <property type="protein sequence ID" value="ASK79657.1"/>
    <property type="molecule type" value="Genomic_DNA"/>
</dbReference>
<evidence type="ECO:0000313" key="2">
    <source>
        <dbReference type="EMBL" id="ASK79657.1"/>
    </source>
</evidence>
<dbReference type="KEGG" id="pmai:CF386_11425"/>
<evidence type="ECO:0000313" key="3">
    <source>
        <dbReference type="Proteomes" id="UP000242175"/>
    </source>
</evidence>
<dbReference type="InterPro" id="IPR011051">
    <property type="entry name" value="RmlC_Cupin_sf"/>
</dbReference>
<reference evidence="2 3" key="1">
    <citation type="journal article" date="2016" name="Int. J. Syst. Evol. Microbiol.">
        <title>Paraphotobacterium marinum gen. nov., sp. nov., a member of the family Vibrionaceae, isolated from surface seawater.</title>
        <authorList>
            <person name="Huang Z."/>
            <person name="Dong C."/>
            <person name="Shao Z."/>
        </authorList>
    </citation>
    <scope>NUCLEOTIDE SEQUENCE [LARGE SCALE GENOMIC DNA]</scope>
    <source>
        <strain evidence="2 3">NSCS20N07D</strain>
    </source>
</reference>
<evidence type="ECO:0000259" key="1">
    <source>
        <dbReference type="Pfam" id="PF19480"/>
    </source>
</evidence>
<dbReference type="AlphaFoldDB" id="A0A220VH22"/>
<dbReference type="RefSeq" id="WP_089074565.1">
    <property type="nucleotide sequence ID" value="NZ_CBCSAM010000014.1"/>
</dbReference>
<proteinExistence type="predicted"/>
<dbReference type="OrthoDB" id="981227at2"/>
<organism evidence="2 3">
    <name type="scientific">Paraphotobacterium marinum</name>
    <dbReference type="NCBI Taxonomy" id="1755811"/>
    <lineage>
        <taxon>Bacteria</taxon>
        <taxon>Pseudomonadati</taxon>
        <taxon>Pseudomonadota</taxon>
        <taxon>Gammaproteobacteria</taxon>
        <taxon>Vibrionales</taxon>
        <taxon>Vibrionaceae</taxon>
        <taxon>Paraphotobacterium</taxon>
    </lineage>
</organism>
<name>A0A220VH22_9GAMM</name>
<dbReference type="Pfam" id="PF19480">
    <property type="entry name" value="DUF6016"/>
    <property type="match status" value="1"/>
</dbReference>
<dbReference type="Gene3D" id="2.60.120.10">
    <property type="entry name" value="Jelly Rolls"/>
    <property type="match status" value="1"/>
</dbReference>
<dbReference type="NCBIfam" id="TIGR04366">
    <property type="entry name" value="cupin_WbuC"/>
    <property type="match status" value="1"/>
</dbReference>
<dbReference type="SUPFAM" id="SSF51182">
    <property type="entry name" value="RmlC-like cupins"/>
    <property type="match status" value="1"/>
</dbReference>
<dbReference type="InterPro" id="IPR046058">
    <property type="entry name" value="WbuC_cupin"/>
</dbReference>
<dbReference type="InterPro" id="IPR014710">
    <property type="entry name" value="RmlC-like_jellyroll"/>
</dbReference>
<accession>A0A220VH22</accession>
<dbReference type="InterPro" id="IPR027565">
    <property type="entry name" value="Cupin_WbuC"/>
</dbReference>
<keyword evidence="3" id="KW-1185">Reference proteome</keyword>
<protein>
    <submittedName>
        <fullName evidence="2">Metalloprotein</fullName>
    </submittedName>
</protein>
<feature type="domain" description="Cupin fold metalloprotein WbuC cupin" evidence="1">
    <location>
        <begin position="5"/>
        <end position="84"/>
    </location>
</feature>
<dbReference type="Proteomes" id="UP000242175">
    <property type="component" value="Chromosome small"/>
</dbReference>
<gene>
    <name evidence="2" type="ORF">CF386_11425</name>
</gene>